<name>A0A6P5JXE4_PHACI</name>
<accession>A0A6P5JXE4</accession>
<dbReference type="GeneID" id="110204541"/>
<dbReference type="Proteomes" id="UP000515140">
    <property type="component" value="Unplaced"/>
</dbReference>
<evidence type="ECO:0000313" key="2">
    <source>
        <dbReference type="Proteomes" id="UP000515140"/>
    </source>
</evidence>
<dbReference type="AlphaFoldDB" id="A0A6P5JXE4"/>
<gene>
    <name evidence="3" type="primary">LOC110204541</name>
</gene>
<reference evidence="3" key="1">
    <citation type="submission" date="2025-08" db="UniProtKB">
        <authorList>
            <consortium name="RefSeq"/>
        </authorList>
    </citation>
    <scope>IDENTIFICATION</scope>
    <source>
        <tissue evidence="3">Spleen</tissue>
    </source>
</reference>
<feature type="non-terminal residue" evidence="3">
    <location>
        <position position="1"/>
    </location>
</feature>
<dbReference type="KEGG" id="pcw:110204541"/>
<sequence length="208" mass="22350">ETTPGQGRSSQDDSLAAPGPSSCSLCPRSPFSTGPAFRRRYLGSHQRTRTWTRTGTRTQTRRSADRLSSLSSASGTRPAFARRYLGSQAKDADWDADADWAVSAEFPWKMSRRSERLRLRYHLHVDGDGAAAAPAAVAAVPLWSASTFNAMTVPSGLGGGSQVGSKASHHPLSWPQSPAAPLDPPQDIGLRMTVQGTRFWTSLALQAT</sequence>
<dbReference type="RefSeq" id="XP_020836384.1">
    <property type="nucleotide sequence ID" value="XM_020980725.1"/>
</dbReference>
<protein>
    <submittedName>
        <fullName evidence="3">Uncharacterized protein LOC110204541</fullName>
    </submittedName>
</protein>
<organism evidence="2 3">
    <name type="scientific">Phascolarctos cinereus</name>
    <name type="common">Koala</name>
    <dbReference type="NCBI Taxonomy" id="38626"/>
    <lineage>
        <taxon>Eukaryota</taxon>
        <taxon>Metazoa</taxon>
        <taxon>Chordata</taxon>
        <taxon>Craniata</taxon>
        <taxon>Vertebrata</taxon>
        <taxon>Euteleostomi</taxon>
        <taxon>Mammalia</taxon>
        <taxon>Metatheria</taxon>
        <taxon>Diprotodontia</taxon>
        <taxon>Phascolarctidae</taxon>
        <taxon>Phascolarctos</taxon>
    </lineage>
</organism>
<feature type="compositionally biased region" description="Basic residues" evidence="1">
    <location>
        <begin position="37"/>
        <end position="50"/>
    </location>
</feature>
<feature type="region of interest" description="Disordered" evidence="1">
    <location>
        <begin position="159"/>
        <end position="183"/>
    </location>
</feature>
<keyword evidence="2" id="KW-1185">Reference proteome</keyword>
<evidence type="ECO:0000256" key="1">
    <source>
        <dbReference type="SAM" id="MobiDB-lite"/>
    </source>
</evidence>
<feature type="compositionally biased region" description="Polar residues" evidence="1">
    <location>
        <begin position="1"/>
        <end position="13"/>
    </location>
</feature>
<evidence type="ECO:0000313" key="3">
    <source>
        <dbReference type="RefSeq" id="XP_020836384.1"/>
    </source>
</evidence>
<dbReference type="InParanoid" id="A0A6P5JXE4"/>
<feature type="region of interest" description="Disordered" evidence="1">
    <location>
        <begin position="1"/>
        <end position="74"/>
    </location>
</feature>
<proteinExistence type="predicted"/>